<dbReference type="AlphaFoldDB" id="A0AAD6Y699"/>
<gene>
    <name evidence="2" type="ORF">GGX14DRAFT_570106</name>
</gene>
<accession>A0AAD6Y699</accession>
<comment type="caution">
    <text evidence="2">The sequence shown here is derived from an EMBL/GenBank/DDBJ whole genome shotgun (WGS) entry which is preliminary data.</text>
</comment>
<feature type="region of interest" description="Disordered" evidence="1">
    <location>
        <begin position="85"/>
        <end position="155"/>
    </location>
</feature>
<dbReference type="Proteomes" id="UP001219525">
    <property type="component" value="Unassembled WGS sequence"/>
</dbReference>
<feature type="compositionally biased region" description="Basic and acidic residues" evidence="1">
    <location>
        <begin position="104"/>
        <end position="117"/>
    </location>
</feature>
<evidence type="ECO:0000313" key="3">
    <source>
        <dbReference type="Proteomes" id="UP001219525"/>
    </source>
</evidence>
<dbReference type="SUPFAM" id="SSF53098">
    <property type="entry name" value="Ribonuclease H-like"/>
    <property type="match status" value="1"/>
</dbReference>
<feature type="region of interest" description="Disordered" evidence="1">
    <location>
        <begin position="1"/>
        <end position="20"/>
    </location>
</feature>
<evidence type="ECO:0000256" key="1">
    <source>
        <dbReference type="SAM" id="MobiDB-lite"/>
    </source>
</evidence>
<sequence>MPPTLGAAWGPFYRPEDRPNGKHNRGYHWRCVYAMRPSSAAAIPDVEKNWKQLEKLSWFDDVISQMDQLEVHVNGEKKALAGHLRHCAHSTDDERKLAAQVNPTKKEAKEAAADAERRAKKRKAGVDESNSDADDEGSGHGNGGTSRKRKAVRRVESSLKQSQLKVFKGIDLPFTKDQKTAIEGQTLRATQSANLPERWTDDPEVLKLFMMLRSRAGEVIPSRAVLGGRLLDEANDAIDAQTKEELEGESVLMSTDGWRSNRRDAVGGVALSHKFRSFLIDLIRTNKLGKDGPSMRDQFWSMITEAEKNLLCHIIAFLTDNDGGSKLGRNLLREAHPWLLVFACVSHQGQLTLGDYIKENTEAEQLIGELIDSVNWINNHDKVRAIFDEYQENTNGNILAYLLPNLTRWTTHLVAALRFVELKVPIRNAILKDRNAIVAAQKGAEKNARKRQELEEDALDHCAVLEPNSWWDRLEKKIIPDLEHICYLTNISQSDHVRPDQFLLALAGLYLHFHSFLMRTAPSERALGKRMCKRIEKRWKEFDQVVFILALILNPFEGLSRFGAKANLNIFELSAELVKLYKRMRSRPTVPPRNEDQQAVFNEELNREAQEINTAFVSLLAGTGDFRSWHNDETHRKTYMELYGDDPIPFYEMLLTNTKLVLFANFALTLLRLVVNQAGLERWFSDFANKKNKKRNRLGLKKMVKQAKVTRIIREQQYTEGLADKREGRKNHNNTAELLAVPRYADAVLSDTEDSEDEAEKKSVLIKSASAWKRQIAEWQKESREADELDSASSSSEGDEAVADAPGPSTTTKKCGRAARNWLPATLERLFVGNPPNSIRLERRVPVLSEEGRLMELLQAEWSGEDVDDGEKEGSGDDFRT</sequence>
<keyword evidence="3" id="KW-1185">Reference proteome</keyword>
<feature type="region of interest" description="Disordered" evidence="1">
    <location>
        <begin position="782"/>
        <end position="816"/>
    </location>
</feature>
<protein>
    <submittedName>
        <fullName evidence="2">Ribonuclease H-like domain-containing protein</fullName>
    </submittedName>
</protein>
<name>A0AAD6Y699_9AGAR</name>
<proteinExistence type="predicted"/>
<feature type="region of interest" description="Disordered" evidence="1">
    <location>
        <begin position="859"/>
        <end position="881"/>
    </location>
</feature>
<feature type="compositionally biased region" description="Basic and acidic residues" evidence="1">
    <location>
        <begin position="872"/>
        <end position="881"/>
    </location>
</feature>
<evidence type="ECO:0000313" key="2">
    <source>
        <dbReference type="EMBL" id="KAJ7203654.1"/>
    </source>
</evidence>
<organism evidence="2 3">
    <name type="scientific">Mycena pura</name>
    <dbReference type="NCBI Taxonomy" id="153505"/>
    <lineage>
        <taxon>Eukaryota</taxon>
        <taxon>Fungi</taxon>
        <taxon>Dikarya</taxon>
        <taxon>Basidiomycota</taxon>
        <taxon>Agaricomycotina</taxon>
        <taxon>Agaricomycetes</taxon>
        <taxon>Agaricomycetidae</taxon>
        <taxon>Agaricales</taxon>
        <taxon>Marasmiineae</taxon>
        <taxon>Mycenaceae</taxon>
        <taxon>Mycena</taxon>
    </lineage>
</organism>
<dbReference type="InterPro" id="IPR012337">
    <property type="entry name" value="RNaseH-like_sf"/>
</dbReference>
<dbReference type="EMBL" id="JARJCW010000050">
    <property type="protein sequence ID" value="KAJ7203654.1"/>
    <property type="molecule type" value="Genomic_DNA"/>
</dbReference>
<reference evidence="2" key="1">
    <citation type="submission" date="2023-03" db="EMBL/GenBank/DDBJ databases">
        <title>Massive genome expansion in bonnet fungi (Mycena s.s.) driven by repeated elements and novel gene families across ecological guilds.</title>
        <authorList>
            <consortium name="Lawrence Berkeley National Laboratory"/>
            <person name="Harder C.B."/>
            <person name="Miyauchi S."/>
            <person name="Viragh M."/>
            <person name="Kuo A."/>
            <person name="Thoen E."/>
            <person name="Andreopoulos B."/>
            <person name="Lu D."/>
            <person name="Skrede I."/>
            <person name="Drula E."/>
            <person name="Henrissat B."/>
            <person name="Morin E."/>
            <person name="Kohler A."/>
            <person name="Barry K."/>
            <person name="LaButti K."/>
            <person name="Morin E."/>
            <person name="Salamov A."/>
            <person name="Lipzen A."/>
            <person name="Mereny Z."/>
            <person name="Hegedus B."/>
            <person name="Baldrian P."/>
            <person name="Stursova M."/>
            <person name="Weitz H."/>
            <person name="Taylor A."/>
            <person name="Grigoriev I.V."/>
            <person name="Nagy L.G."/>
            <person name="Martin F."/>
            <person name="Kauserud H."/>
        </authorList>
    </citation>
    <scope>NUCLEOTIDE SEQUENCE</scope>
    <source>
        <strain evidence="2">9144</strain>
    </source>
</reference>